<proteinExistence type="predicted"/>
<comment type="caution">
    <text evidence="1">The sequence shown here is derived from an EMBL/GenBank/DDBJ whole genome shotgun (WGS) entry which is preliminary data.</text>
</comment>
<keyword evidence="2" id="KW-1185">Reference proteome</keyword>
<sequence>MGKYFVTPASRQTNCGRFQATFAVQRTQKNSSYCRVFRFDQTFASTEAAKIYAVTQGWVHALQCLD</sequence>
<protein>
    <recommendedName>
        <fullName evidence="3">Transposase</fullName>
    </recommendedName>
</protein>
<organism evidence="1 2">
    <name type="scientific">Comamonas jiangduensis</name>
    <dbReference type="NCBI Taxonomy" id="1194168"/>
    <lineage>
        <taxon>Bacteria</taxon>
        <taxon>Pseudomonadati</taxon>
        <taxon>Pseudomonadota</taxon>
        <taxon>Betaproteobacteria</taxon>
        <taxon>Burkholderiales</taxon>
        <taxon>Comamonadaceae</taxon>
        <taxon>Comamonas</taxon>
    </lineage>
</organism>
<accession>A0ABV4ID46</accession>
<dbReference type="Proteomes" id="UP001567350">
    <property type="component" value="Unassembled WGS sequence"/>
</dbReference>
<name>A0ABV4ID46_9BURK</name>
<evidence type="ECO:0000313" key="2">
    <source>
        <dbReference type="Proteomes" id="UP001567350"/>
    </source>
</evidence>
<dbReference type="EMBL" id="JBGJLR010000010">
    <property type="protein sequence ID" value="MEZ2739778.1"/>
    <property type="molecule type" value="Genomic_DNA"/>
</dbReference>
<evidence type="ECO:0008006" key="3">
    <source>
        <dbReference type="Google" id="ProtNLM"/>
    </source>
</evidence>
<dbReference type="RefSeq" id="WP_370892393.1">
    <property type="nucleotide sequence ID" value="NZ_JBGJLR010000010.1"/>
</dbReference>
<evidence type="ECO:0000313" key="1">
    <source>
        <dbReference type="EMBL" id="MEZ2739778.1"/>
    </source>
</evidence>
<gene>
    <name evidence="1" type="ORF">ACBP88_10030</name>
</gene>
<reference evidence="1 2" key="1">
    <citation type="submission" date="2024-08" db="EMBL/GenBank/DDBJ databases">
        <authorList>
            <person name="Feng Z."/>
            <person name="Ronholm J."/>
        </authorList>
    </citation>
    <scope>NUCLEOTIDE SEQUENCE [LARGE SCALE GENOMIC DNA]</scope>
    <source>
        <strain evidence="1 2">4-AB0-8</strain>
    </source>
</reference>